<evidence type="ECO:0000313" key="3">
    <source>
        <dbReference type="Proteomes" id="UP000314983"/>
    </source>
</evidence>
<reference evidence="2" key="3">
    <citation type="submission" date="2025-09" db="UniProtKB">
        <authorList>
            <consortium name="Ensembl"/>
        </authorList>
    </citation>
    <scope>IDENTIFICATION</scope>
</reference>
<sequence length="164" mass="18989">NLSQYSFGICGQVIWRWWKISLRTVSGVGTWGAQTALFQGCFNYLERLSDQLLLHILSYLTFWDIGRLSQTSHKFKKLCDSKDLREQAVQSCCDDITPDMEILANQNTKYKLKCNTQCKRSEINLFQFQHCILKSDRITHSRKRDTEVDGMGFDSLSLAGTELY</sequence>
<dbReference type="SMART" id="SM00256">
    <property type="entry name" value="FBOX"/>
    <property type="match status" value="1"/>
</dbReference>
<proteinExistence type="predicted"/>
<dbReference type="AlphaFoldDB" id="A0AAY5EGE6"/>
<organism evidence="2 3">
    <name type="scientific">Electrophorus electricus</name>
    <name type="common">Electric eel</name>
    <name type="synonym">Gymnotus electricus</name>
    <dbReference type="NCBI Taxonomy" id="8005"/>
    <lineage>
        <taxon>Eukaryota</taxon>
        <taxon>Metazoa</taxon>
        <taxon>Chordata</taxon>
        <taxon>Craniata</taxon>
        <taxon>Vertebrata</taxon>
        <taxon>Euteleostomi</taxon>
        <taxon>Actinopterygii</taxon>
        <taxon>Neopterygii</taxon>
        <taxon>Teleostei</taxon>
        <taxon>Ostariophysi</taxon>
        <taxon>Gymnotiformes</taxon>
        <taxon>Gymnotoidei</taxon>
        <taxon>Gymnotidae</taxon>
        <taxon>Electrophorus</taxon>
    </lineage>
</organism>
<dbReference type="GeneTree" id="ENSGT01130000279867"/>
<dbReference type="Ensembl" id="ENSEEET00000064214.1">
    <property type="protein sequence ID" value="ENSEEEP00000056020.1"/>
    <property type="gene ID" value="ENSEEEG00000026509.1"/>
</dbReference>
<dbReference type="Proteomes" id="UP000314983">
    <property type="component" value="Chromosome 4"/>
</dbReference>
<evidence type="ECO:0000313" key="2">
    <source>
        <dbReference type="Ensembl" id="ENSEEEP00000056020.1"/>
    </source>
</evidence>
<keyword evidence="3" id="KW-1185">Reference proteome</keyword>
<dbReference type="Gene3D" id="1.20.1280.50">
    <property type="match status" value="1"/>
</dbReference>
<dbReference type="InterPro" id="IPR001810">
    <property type="entry name" value="F-box_dom"/>
</dbReference>
<feature type="domain" description="F-box" evidence="1">
    <location>
        <begin position="42"/>
        <end position="88"/>
    </location>
</feature>
<reference evidence="2 3" key="1">
    <citation type="submission" date="2020-05" db="EMBL/GenBank/DDBJ databases">
        <title>Electrophorus electricus (electric eel) genome, fEleEle1, primary haplotype.</title>
        <authorList>
            <person name="Myers G."/>
            <person name="Meyer A."/>
            <person name="Fedrigo O."/>
            <person name="Formenti G."/>
            <person name="Rhie A."/>
            <person name="Tracey A."/>
            <person name="Sims Y."/>
            <person name="Jarvis E.D."/>
        </authorList>
    </citation>
    <scope>NUCLEOTIDE SEQUENCE [LARGE SCALE GENOMIC DNA]</scope>
</reference>
<dbReference type="InterPro" id="IPR036047">
    <property type="entry name" value="F-box-like_dom_sf"/>
</dbReference>
<protein>
    <recommendedName>
        <fullName evidence="1">F-box domain-containing protein</fullName>
    </recommendedName>
</protein>
<dbReference type="PROSITE" id="PS50181">
    <property type="entry name" value="FBOX"/>
    <property type="match status" value="1"/>
</dbReference>
<reference evidence="2" key="2">
    <citation type="submission" date="2025-08" db="UniProtKB">
        <authorList>
            <consortium name="Ensembl"/>
        </authorList>
    </citation>
    <scope>IDENTIFICATION</scope>
</reference>
<name>A0AAY5EGE6_ELEEL</name>
<dbReference type="Pfam" id="PF00646">
    <property type="entry name" value="F-box"/>
    <property type="match status" value="1"/>
</dbReference>
<accession>A0AAY5EGE6</accession>
<dbReference type="SUPFAM" id="SSF81383">
    <property type="entry name" value="F-box domain"/>
    <property type="match status" value="1"/>
</dbReference>
<evidence type="ECO:0000259" key="1">
    <source>
        <dbReference type="PROSITE" id="PS50181"/>
    </source>
</evidence>